<keyword evidence="1" id="KW-0472">Membrane</keyword>
<sequence length="77" mass="9023">MTLKTKAFLYQLLSFAVLFILFRFLVAAYTNLHGFWIPLTAFMIATLLSPQFQAVKTNDGEKLFMKWIFMKGIRQIK</sequence>
<comment type="caution">
    <text evidence="3">The sequence shown here is derived from an EMBL/GenBank/DDBJ whole genome shotgun (WGS) entry which is preliminary data.</text>
</comment>
<reference evidence="3 5" key="2">
    <citation type="submission" date="2018-10" db="EMBL/GenBank/DDBJ databases">
        <title>Genomic Encyclopedia of Archaeal and Bacterial Type Strains, Phase II (KMG-II): from individual species to whole genera.</title>
        <authorList>
            <person name="Goeker M."/>
        </authorList>
    </citation>
    <scope>NUCLEOTIDE SEQUENCE [LARGE SCALE GENOMIC DNA]</scope>
    <source>
        <strain evidence="3 5">DSM 21886</strain>
    </source>
</reference>
<evidence type="ECO:0000256" key="1">
    <source>
        <dbReference type="SAM" id="Phobius"/>
    </source>
</evidence>
<dbReference type="Proteomes" id="UP000233767">
    <property type="component" value="Unassembled WGS sequence"/>
</dbReference>
<keyword evidence="4" id="KW-1185">Reference proteome</keyword>
<organism evidence="3 5">
    <name type="scientific">Flavobacterium lindanitolerans</name>
    <dbReference type="NCBI Taxonomy" id="428988"/>
    <lineage>
        <taxon>Bacteria</taxon>
        <taxon>Pseudomonadati</taxon>
        <taxon>Bacteroidota</taxon>
        <taxon>Flavobacteriia</taxon>
        <taxon>Flavobacteriales</taxon>
        <taxon>Flavobacteriaceae</taxon>
        <taxon>Flavobacterium</taxon>
    </lineage>
</organism>
<evidence type="ECO:0000313" key="2">
    <source>
        <dbReference type="EMBL" id="PKW30121.1"/>
    </source>
</evidence>
<feature type="transmembrane region" description="Helical" evidence="1">
    <location>
        <begin position="7"/>
        <end position="29"/>
    </location>
</feature>
<evidence type="ECO:0000313" key="5">
    <source>
        <dbReference type="Proteomes" id="UP000275027"/>
    </source>
</evidence>
<evidence type="ECO:0000313" key="4">
    <source>
        <dbReference type="Proteomes" id="UP000233767"/>
    </source>
</evidence>
<dbReference type="RefSeq" id="WP_056070790.1">
    <property type="nucleotide sequence ID" value="NZ_CALHAS010000007.1"/>
</dbReference>
<gene>
    <name evidence="2" type="ORF">B0G92_1770</name>
    <name evidence="3" type="ORF">CLV50_2342</name>
</gene>
<dbReference type="EMBL" id="PJND01000007">
    <property type="protein sequence ID" value="PKW30121.1"/>
    <property type="molecule type" value="Genomic_DNA"/>
</dbReference>
<dbReference type="EMBL" id="RCCB01000012">
    <property type="protein sequence ID" value="RLJ24461.1"/>
    <property type="molecule type" value="Genomic_DNA"/>
</dbReference>
<reference evidence="2 4" key="1">
    <citation type="submission" date="2017-12" db="EMBL/GenBank/DDBJ databases">
        <title>Genomic Encyclopedia of Type Strains, Phase III (KMG-III): the genomes of soil and plant-associated and newly described type strains.</title>
        <authorList>
            <person name="Whitman W."/>
        </authorList>
    </citation>
    <scope>NUCLEOTIDE SEQUENCE [LARGE SCALE GENOMIC DNA]</scope>
    <source>
        <strain evidence="2 4">IP-10</strain>
    </source>
</reference>
<keyword evidence="1" id="KW-0812">Transmembrane</keyword>
<dbReference type="Proteomes" id="UP000275027">
    <property type="component" value="Unassembled WGS sequence"/>
</dbReference>
<dbReference type="AlphaFoldDB" id="A0A497TZ35"/>
<proteinExistence type="predicted"/>
<name>A0A497TZ35_9FLAO</name>
<feature type="transmembrane region" description="Helical" evidence="1">
    <location>
        <begin position="35"/>
        <end position="55"/>
    </location>
</feature>
<keyword evidence="1" id="KW-1133">Transmembrane helix</keyword>
<evidence type="ECO:0000313" key="3">
    <source>
        <dbReference type="EMBL" id="RLJ24461.1"/>
    </source>
</evidence>
<protein>
    <submittedName>
        <fullName evidence="3">Uncharacterized protein</fullName>
    </submittedName>
</protein>
<accession>A0A497TZ35</accession>